<evidence type="ECO:0000256" key="2">
    <source>
        <dbReference type="ARBA" id="ARBA00022840"/>
    </source>
</evidence>
<name>A0A0R2JMQ0_9LACO</name>
<keyword evidence="1 6" id="KW-0547">Nucleotide-binding</keyword>
<organism evidence="8 9">
    <name type="scientific">Weissella kandleri</name>
    <dbReference type="NCBI Taxonomy" id="1616"/>
    <lineage>
        <taxon>Bacteria</taxon>
        <taxon>Bacillati</taxon>
        <taxon>Bacillota</taxon>
        <taxon>Bacilli</taxon>
        <taxon>Lactobacillales</taxon>
        <taxon>Lactobacillaceae</taxon>
        <taxon>Weissella</taxon>
    </lineage>
</organism>
<dbReference type="PROSITE" id="PS01050">
    <property type="entry name" value="YJEF_C_2"/>
    <property type="match status" value="1"/>
</dbReference>
<dbReference type="Gene3D" id="3.40.1190.20">
    <property type="match status" value="1"/>
</dbReference>
<dbReference type="InterPro" id="IPR000631">
    <property type="entry name" value="CARKD"/>
</dbReference>
<dbReference type="HAMAP" id="MF_01965">
    <property type="entry name" value="NADHX_dehydratase"/>
    <property type="match status" value="1"/>
</dbReference>
<comment type="function">
    <text evidence="6">Catalyzes the dehydration of the S-form of NAD(P)HX at the expense of ADP, which is converted to AMP. Together with NAD(P)HX epimerase, which catalyzes the epimerization of the S- and R-forms, the enzyme allows the repair of both epimers of NAD(P)HX, a damaged form of NAD(P)H that is a result of enzymatic or heat-dependent hydration.</text>
</comment>
<dbReference type="OrthoDB" id="9806925at2"/>
<evidence type="ECO:0000313" key="9">
    <source>
        <dbReference type="Proteomes" id="UP000051655"/>
    </source>
</evidence>
<comment type="subunit">
    <text evidence="6">Homotetramer.</text>
</comment>
<feature type="binding site" evidence="6">
    <location>
        <begin position="189"/>
        <end position="193"/>
    </location>
    <ligand>
        <name>AMP</name>
        <dbReference type="ChEBI" id="CHEBI:456215"/>
    </ligand>
</feature>
<feature type="binding site" evidence="6">
    <location>
        <position position="153"/>
    </location>
    <ligand>
        <name>(6S)-NADPHX</name>
        <dbReference type="ChEBI" id="CHEBI:64076"/>
    </ligand>
</feature>
<evidence type="ECO:0000256" key="4">
    <source>
        <dbReference type="ARBA" id="ARBA00023027"/>
    </source>
</evidence>
<keyword evidence="4 6" id="KW-0520">NAD</keyword>
<dbReference type="GO" id="GO:0052855">
    <property type="term" value="F:ADP-dependent NAD(P)H-hydrate dehydratase activity"/>
    <property type="evidence" value="ECO:0007669"/>
    <property type="project" value="UniProtKB-UniRule"/>
</dbReference>
<dbReference type="InterPro" id="IPR017953">
    <property type="entry name" value="Carbohydrate_kinase_pred_CS"/>
</dbReference>
<accession>A0A0R2JMQ0</accession>
<comment type="similarity">
    <text evidence="6">Belongs to the NnrD/CARKD family.</text>
</comment>
<evidence type="ECO:0000256" key="6">
    <source>
        <dbReference type="HAMAP-Rule" id="MF_01965"/>
    </source>
</evidence>
<feature type="binding site" evidence="6">
    <location>
        <position position="101"/>
    </location>
    <ligand>
        <name>(6S)-NADPHX</name>
        <dbReference type="ChEBI" id="CHEBI:64076"/>
    </ligand>
</feature>
<keyword evidence="9" id="KW-1185">Reference proteome</keyword>
<evidence type="ECO:0000256" key="3">
    <source>
        <dbReference type="ARBA" id="ARBA00022857"/>
    </source>
</evidence>
<dbReference type="GO" id="GO:0052856">
    <property type="term" value="F:NAD(P)HX epimerase activity"/>
    <property type="evidence" value="ECO:0007669"/>
    <property type="project" value="TreeGrafter"/>
</dbReference>
<dbReference type="AlphaFoldDB" id="A0A0R2JMQ0"/>
<dbReference type="GO" id="GO:0005524">
    <property type="term" value="F:ATP binding"/>
    <property type="evidence" value="ECO:0007669"/>
    <property type="project" value="UniProtKB-KW"/>
</dbReference>
<dbReference type="EMBL" id="JQBP01000002">
    <property type="protein sequence ID" value="KRN75364.1"/>
    <property type="molecule type" value="Genomic_DNA"/>
</dbReference>
<evidence type="ECO:0000259" key="7">
    <source>
        <dbReference type="PROSITE" id="PS51383"/>
    </source>
</evidence>
<dbReference type="NCBIfam" id="TIGR00196">
    <property type="entry name" value="yjeF_cterm"/>
    <property type="match status" value="1"/>
</dbReference>
<dbReference type="PANTHER" id="PTHR12592">
    <property type="entry name" value="ATP-DEPENDENT (S)-NAD(P)H-HYDRATE DEHYDRATASE FAMILY MEMBER"/>
    <property type="match status" value="1"/>
</dbReference>
<protein>
    <recommendedName>
        <fullName evidence="6">ADP-dependent (S)-NAD(P)H-hydrate dehydratase</fullName>
        <ecNumber evidence="6">4.2.1.136</ecNumber>
    </recommendedName>
    <alternativeName>
        <fullName evidence="6">ADP-dependent NAD(P)HX dehydratase</fullName>
    </alternativeName>
</protein>
<dbReference type="PROSITE" id="PS51383">
    <property type="entry name" value="YJEF_C_3"/>
    <property type="match status" value="1"/>
</dbReference>
<feature type="binding site" evidence="6">
    <location>
        <position position="40"/>
    </location>
    <ligand>
        <name>(6S)-NADPHX</name>
        <dbReference type="ChEBI" id="CHEBI:64076"/>
    </ligand>
</feature>
<dbReference type="SUPFAM" id="SSF53613">
    <property type="entry name" value="Ribokinase-like"/>
    <property type="match status" value="1"/>
</dbReference>
<dbReference type="PATRIC" id="fig|1616.3.peg.544"/>
<dbReference type="Pfam" id="PF01256">
    <property type="entry name" value="Carb_kinase"/>
    <property type="match status" value="1"/>
</dbReference>
<keyword evidence="3 6" id="KW-0521">NADP</keyword>
<dbReference type="EC" id="4.2.1.136" evidence="6"/>
<comment type="cofactor">
    <cofactor evidence="6">
        <name>Mg(2+)</name>
        <dbReference type="ChEBI" id="CHEBI:18420"/>
    </cofactor>
</comment>
<comment type="catalytic activity">
    <reaction evidence="6">
        <text>(6S)-NADPHX + ADP = AMP + phosphate + NADPH + H(+)</text>
        <dbReference type="Rhea" id="RHEA:32235"/>
        <dbReference type="ChEBI" id="CHEBI:15378"/>
        <dbReference type="ChEBI" id="CHEBI:43474"/>
        <dbReference type="ChEBI" id="CHEBI:57783"/>
        <dbReference type="ChEBI" id="CHEBI:64076"/>
        <dbReference type="ChEBI" id="CHEBI:456215"/>
        <dbReference type="ChEBI" id="CHEBI:456216"/>
        <dbReference type="EC" id="4.2.1.136"/>
    </reaction>
</comment>
<dbReference type="InterPro" id="IPR029056">
    <property type="entry name" value="Ribokinase-like"/>
</dbReference>
<dbReference type="CDD" id="cd01171">
    <property type="entry name" value="YXKO-related"/>
    <property type="match status" value="1"/>
</dbReference>
<dbReference type="RefSeq" id="WP_057754358.1">
    <property type="nucleotide sequence ID" value="NZ_JQBP01000002.1"/>
</dbReference>
<reference evidence="8 9" key="1">
    <citation type="journal article" date="2015" name="Genome Announc.">
        <title>Expanding the biotechnology potential of lactobacilli through comparative genomics of 213 strains and associated genera.</title>
        <authorList>
            <person name="Sun Z."/>
            <person name="Harris H.M."/>
            <person name="McCann A."/>
            <person name="Guo C."/>
            <person name="Argimon S."/>
            <person name="Zhang W."/>
            <person name="Yang X."/>
            <person name="Jeffery I.B."/>
            <person name="Cooney J.C."/>
            <person name="Kagawa T.F."/>
            <person name="Liu W."/>
            <person name="Song Y."/>
            <person name="Salvetti E."/>
            <person name="Wrobel A."/>
            <person name="Rasinkangas P."/>
            <person name="Parkhill J."/>
            <person name="Rea M.C."/>
            <person name="O'Sullivan O."/>
            <person name="Ritari J."/>
            <person name="Douillard F.P."/>
            <person name="Paul Ross R."/>
            <person name="Yang R."/>
            <person name="Briner A.E."/>
            <person name="Felis G.E."/>
            <person name="de Vos W.M."/>
            <person name="Barrangou R."/>
            <person name="Klaenhammer T.R."/>
            <person name="Caufield P.W."/>
            <person name="Cui Y."/>
            <person name="Zhang H."/>
            <person name="O'Toole P.W."/>
        </authorList>
    </citation>
    <scope>NUCLEOTIDE SEQUENCE [LARGE SCALE GENOMIC DNA]</scope>
    <source>
        <strain evidence="8 9">DSM 20593</strain>
    </source>
</reference>
<comment type="catalytic activity">
    <reaction evidence="6">
        <text>(6S)-NADHX + ADP = AMP + phosphate + NADH + H(+)</text>
        <dbReference type="Rhea" id="RHEA:32223"/>
        <dbReference type="ChEBI" id="CHEBI:15378"/>
        <dbReference type="ChEBI" id="CHEBI:43474"/>
        <dbReference type="ChEBI" id="CHEBI:57945"/>
        <dbReference type="ChEBI" id="CHEBI:64074"/>
        <dbReference type="ChEBI" id="CHEBI:456215"/>
        <dbReference type="ChEBI" id="CHEBI:456216"/>
        <dbReference type="EC" id="4.2.1.136"/>
    </reaction>
</comment>
<dbReference type="GO" id="GO:0046496">
    <property type="term" value="P:nicotinamide nucleotide metabolic process"/>
    <property type="evidence" value="ECO:0007669"/>
    <property type="project" value="UniProtKB-UniRule"/>
</dbReference>
<gene>
    <name evidence="6" type="primary">nnrD</name>
    <name evidence="8" type="ORF">IV73_GL000528</name>
</gene>
<keyword evidence="2 6" id="KW-0067">ATP-binding</keyword>
<evidence type="ECO:0000313" key="8">
    <source>
        <dbReference type="EMBL" id="KRN75364.1"/>
    </source>
</evidence>
<dbReference type="PANTHER" id="PTHR12592:SF0">
    <property type="entry name" value="ATP-DEPENDENT (S)-NAD(P)H-HYDRATE DEHYDRATASE"/>
    <property type="match status" value="1"/>
</dbReference>
<evidence type="ECO:0000256" key="1">
    <source>
        <dbReference type="ARBA" id="ARBA00022741"/>
    </source>
</evidence>
<feature type="binding site" evidence="6">
    <location>
        <position position="217"/>
    </location>
    <ligand>
        <name>AMP</name>
        <dbReference type="ChEBI" id="CHEBI:456215"/>
    </ligand>
</feature>
<dbReference type="GO" id="GO:0110051">
    <property type="term" value="P:metabolite repair"/>
    <property type="evidence" value="ECO:0007669"/>
    <property type="project" value="TreeGrafter"/>
</dbReference>
<feature type="domain" description="YjeF C-terminal" evidence="7">
    <location>
        <begin position="5"/>
        <end position="275"/>
    </location>
</feature>
<dbReference type="Proteomes" id="UP000051655">
    <property type="component" value="Unassembled WGS sequence"/>
</dbReference>
<proteinExistence type="inferred from homology"/>
<sequence length="279" mass="30217">MEELKPDILHEVIQKRFAQANKTSFGNALLIGGSLQYAGAILMAASAAVSSGIGRLTVATQRENLTALRVRNPEAMGLDWSHHGPVLDQVRKCNVVLIGPGMGESDEAAELVRATMRAMRPGQNLVIDASALNLIADHHIMVPTDVFTIATPHQGEWAKLSSVMIPYQGSMELNDLQRQNLNLDVLVLKQHHTVVLSDNRQVQLQIGGPYQATGGMGDTLAGMIAGFIGQFAEPRRATEAAVYAHSAIAEELAAHNWVVQPSLIADYLPNYMARINTNL</sequence>
<comment type="caution">
    <text evidence="8">The sequence shown here is derived from an EMBL/GenBank/DDBJ whole genome shotgun (WGS) entry which is preliminary data.</text>
</comment>
<feature type="binding site" evidence="6">
    <location>
        <position position="218"/>
    </location>
    <ligand>
        <name>(6S)-NADPHX</name>
        <dbReference type="ChEBI" id="CHEBI:64076"/>
    </ligand>
</feature>
<evidence type="ECO:0000256" key="5">
    <source>
        <dbReference type="ARBA" id="ARBA00023239"/>
    </source>
</evidence>
<keyword evidence="5 6" id="KW-0456">Lyase</keyword>